<dbReference type="InterPro" id="IPR036864">
    <property type="entry name" value="Zn2-C6_fun-type_DNA-bd_sf"/>
</dbReference>
<dbReference type="Proteomes" id="UP001358417">
    <property type="component" value="Unassembled WGS sequence"/>
</dbReference>
<accession>A0AAV9MZW4</accession>
<feature type="compositionally biased region" description="Basic residues" evidence="7">
    <location>
        <begin position="752"/>
        <end position="762"/>
    </location>
</feature>
<dbReference type="GeneID" id="89974950"/>
<feature type="region of interest" description="Disordered" evidence="7">
    <location>
        <begin position="695"/>
        <end position="762"/>
    </location>
</feature>
<dbReference type="GO" id="GO:0005634">
    <property type="term" value="C:nucleus"/>
    <property type="evidence" value="ECO:0007669"/>
    <property type="project" value="UniProtKB-SubCell"/>
</dbReference>
<dbReference type="PROSITE" id="PS50048">
    <property type="entry name" value="ZN2_CY6_FUNGAL_2"/>
    <property type="match status" value="1"/>
</dbReference>
<dbReference type="PANTHER" id="PTHR37534">
    <property type="entry name" value="TRANSCRIPTIONAL ACTIVATOR PROTEIN UGA3"/>
    <property type="match status" value="1"/>
</dbReference>
<keyword evidence="6" id="KW-0175">Coiled coil</keyword>
<keyword evidence="2" id="KW-0805">Transcription regulation</keyword>
<feature type="compositionally biased region" description="Polar residues" evidence="7">
    <location>
        <begin position="695"/>
        <end position="707"/>
    </location>
</feature>
<dbReference type="Pfam" id="PF00172">
    <property type="entry name" value="Zn_clus"/>
    <property type="match status" value="1"/>
</dbReference>
<keyword evidence="4" id="KW-0804">Transcription</keyword>
<evidence type="ECO:0000256" key="4">
    <source>
        <dbReference type="ARBA" id="ARBA00023163"/>
    </source>
</evidence>
<evidence type="ECO:0000256" key="2">
    <source>
        <dbReference type="ARBA" id="ARBA00023015"/>
    </source>
</evidence>
<dbReference type="Pfam" id="PF11951">
    <property type="entry name" value="Fungal_trans_2"/>
    <property type="match status" value="1"/>
</dbReference>
<proteinExistence type="predicted"/>
<keyword evidence="5" id="KW-0539">Nucleus</keyword>
<name>A0AAV9MZW4_9EURO</name>
<evidence type="ECO:0000313" key="10">
    <source>
        <dbReference type="Proteomes" id="UP001358417"/>
    </source>
</evidence>
<dbReference type="PANTHER" id="PTHR37534:SF10">
    <property type="entry name" value="ZN(II)2CYS6 TRANSCRIPTION FACTOR (EUROFUNG)"/>
    <property type="match status" value="1"/>
</dbReference>
<organism evidence="9 10">
    <name type="scientific">Exophiala bonariae</name>
    <dbReference type="NCBI Taxonomy" id="1690606"/>
    <lineage>
        <taxon>Eukaryota</taxon>
        <taxon>Fungi</taxon>
        <taxon>Dikarya</taxon>
        <taxon>Ascomycota</taxon>
        <taxon>Pezizomycotina</taxon>
        <taxon>Eurotiomycetes</taxon>
        <taxon>Chaetothyriomycetidae</taxon>
        <taxon>Chaetothyriales</taxon>
        <taxon>Herpotrichiellaceae</taxon>
        <taxon>Exophiala</taxon>
    </lineage>
</organism>
<comment type="subcellular location">
    <subcellularLocation>
        <location evidence="1">Nucleus</location>
    </subcellularLocation>
</comment>
<dbReference type="GO" id="GO:0000976">
    <property type="term" value="F:transcription cis-regulatory region binding"/>
    <property type="evidence" value="ECO:0007669"/>
    <property type="project" value="TreeGrafter"/>
</dbReference>
<dbReference type="AlphaFoldDB" id="A0AAV9MZW4"/>
<dbReference type="GO" id="GO:0008270">
    <property type="term" value="F:zinc ion binding"/>
    <property type="evidence" value="ECO:0007669"/>
    <property type="project" value="InterPro"/>
</dbReference>
<dbReference type="CDD" id="cd00067">
    <property type="entry name" value="GAL4"/>
    <property type="match status" value="1"/>
</dbReference>
<sequence length="762" mass="86580">MAVPNMMDPGYPVYDTGFGAPYPRLSGPPTHFDGVAFWYNPSNNEQLYDRDHFNGRGVPLPPSAMEAAAIKHRRTRSGCFTCRSRRVKCDETRPICDRCKKGNRECEFPQASSSSKRSKHSESRSPKEHAAKSENKNEAGSGLPTIKDESEEDDDMASSDDTPVRPSLEPLRADSTQSIGSIIDSAQHIDLSPLSREHASPQSTDLSDNRSRDETPASSLRTVTNSAEMQAIHAKIKTLKPDLQKYLQFQQDYMTFYHYFYKLDPTDFVHCEFINLALGFEPLLYAVVGFAAYHYELQQPNPKLSHFLGYHSHSLSLLRKSLEKNSRVTEATILTVLQLATFEEYIGDWVNLVGHHRAAHTMLNELYTPDNINQTDLGRRIFSWYARLDVFAGLMGGTQTQLDRSWYEANEKWYREQMKPATDNETDIQDTFAYFVAANRLIGMDMATLYAKLPVGAISVDDFHAENAKLEARVKDMQRLVESKNNALYRVHDYPQEKIRPLNDTDIVNPYVSGGLFTGPLWPLNHMWLDWYGIEQMMKYQLALLFQESMPPELEQLSLEECRIFEALDRWPDAPNGAILGAHATLGLSLLFLQKDERHTMWARKRVASVERLGYIYPVTFRRKMAEMWGLTTEQVGEDQCVENWWLPNDEGNIRMLKDMRRVVIERHENDSMSMESLVDVRDLKSIFAKMDLRTQTTTRAGSNTGGISPRSDGSGPNSDRGSNASFSPTNASFSDARSTSTAGFGYEQTKKSKPKRANSRP</sequence>
<dbReference type="InterPro" id="IPR001138">
    <property type="entry name" value="Zn2Cys6_DnaBD"/>
</dbReference>
<gene>
    <name evidence="9" type="ORF">LTR84_006781</name>
</gene>
<evidence type="ECO:0000256" key="5">
    <source>
        <dbReference type="ARBA" id="ARBA00023242"/>
    </source>
</evidence>
<dbReference type="SUPFAM" id="SSF57701">
    <property type="entry name" value="Zn2/Cys6 DNA-binding domain"/>
    <property type="match status" value="1"/>
</dbReference>
<feature type="coiled-coil region" evidence="6">
    <location>
        <begin position="460"/>
        <end position="487"/>
    </location>
</feature>
<evidence type="ECO:0000256" key="7">
    <source>
        <dbReference type="SAM" id="MobiDB-lite"/>
    </source>
</evidence>
<dbReference type="InterPro" id="IPR021858">
    <property type="entry name" value="Fun_TF"/>
</dbReference>
<dbReference type="SMART" id="SM00066">
    <property type="entry name" value="GAL4"/>
    <property type="match status" value="1"/>
</dbReference>
<dbReference type="Gene3D" id="4.10.240.10">
    <property type="entry name" value="Zn(2)-C6 fungal-type DNA-binding domain"/>
    <property type="match status" value="1"/>
</dbReference>
<feature type="domain" description="Zn(2)-C6 fungal-type" evidence="8">
    <location>
        <begin position="78"/>
        <end position="108"/>
    </location>
</feature>
<dbReference type="RefSeq" id="XP_064702821.1">
    <property type="nucleotide sequence ID" value="XM_064850339.1"/>
</dbReference>
<comment type="caution">
    <text evidence="9">The sequence shown here is derived from an EMBL/GenBank/DDBJ whole genome shotgun (WGS) entry which is preliminary data.</text>
</comment>
<feature type="compositionally biased region" description="Acidic residues" evidence="7">
    <location>
        <begin position="149"/>
        <end position="158"/>
    </location>
</feature>
<evidence type="ECO:0000256" key="1">
    <source>
        <dbReference type="ARBA" id="ARBA00004123"/>
    </source>
</evidence>
<reference evidence="9 10" key="1">
    <citation type="submission" date="2023-08" db="EMBL/GenBank/DDBJ databases">
        <title>Black Yeasts Isolated from many extreme environments.</title>
        <authorList>
            <person name="Coleine C."/>
            <person name="Stajich J.E."/>
            <person name="Selbmann L."/>
        </authorList>
    </citation>
    <scope>NUCLEOTIDE SEQUENCE [LARGE SCALE GENOMIC DNA]</scope>
    <source>
        <strain evidence="9 10">CCFEE 5792</strain>
    </source>
</reference>
<keyword evidence="3" id="KW-0238">DNA-binding</keyword>
<dbReference type="EMBL" id="JAVRRD010000026">
    <property type="protein sequence ID" value="KAK5047259.1"/>
    <property type="molecule type" value="Genomic_DNA"/>
</dbReference>
<feature type="region of interest" description="Disordered" evidence="7">
    <location>
        <begin position="105"/>
        <end position="176"/>
    </location>
</feature>
<feature type="region of interest" description="Disordered" evidence="7">
    <location>
        <begin position="190"/>
        <end position="224"/>
    </location>
</feature>
<evidence type="ECO:0000256" key="3">
    <source>
        <dbReference type="ARBA" id="ARBA00023125"/>
    </source>
</evidence>
<dbReference type="GO" id="GO:0000981">
    <property type="term" value="F:DNA-binding transcription factor activity, RNA polymerase II-specific"/>
    <property type="evidence" value="ECO:0007669"/>
    <property type="project" value="InterPro"/>
</dbReference>
<keyword evidence="10" id="KW-1185">Reference proteome</keyword>
<protein>
    <recommendedName>
        <fullName evidence="8">Zn(2)-C6 fungal-type domain-containing protein</fullName>
    </recommendedName>
</protein>
<evidence type="ECO:0000313" key="9">
    <source>
        <dbReference type="EMBL" id="KAK5047259.1"/>
    </source>
</evidence>
<feature type="compositionally biased region" description="Polar residues" evidence="7">
    <location>
        <begin position="715"/>
        <end position="743"/>
    </location>
</feature>
<dbReference type="GO" id="GO:0045944">
    <property type="term" value="P:positive regulation of transcription by RNA polymerase II"/>
    <property type="evidence" value="ECO:0007669"/>
    <property type="project" value="TreeGrafter"/>
</dbReference>
<evidence type="ECO:0000256" key="6">
    <source>
        <dbReference type="SAM" id="Coils"/>
    </source>
</evidence>
<evidence type="ECO:0000259" key="8">
    <source>
        <dbReference type="PROSITE" id="PS50048"/>
    </source>
</evidence>
<feature type="compositionally biased region" description="Basic and acidic residues" evidence="7">
    <location>
        <begin position="120"/>
        <end position="137"/>
    </location>
</feature>
<dbReference type="PROSITE" id="PS00463">
    <property type="entry name" value="ZN2_CY6_FUNGAL_1"/>
    <property type="match status" value="1"/>
</dbReference>